<comment type="caution">
    <text evidence="2">The sequence shown here is derived from an EMBL/GenBank/DDBJ whole genome shotgun (WGS) entry which is preliminary data.</text>
</comment>
<evidence type="ECO:0000256" key="1">
    <source>
        <dbReference type="SAM" id="MobiDB-lite"/>
    </source>
</evidence>
<name>A0A162PM52_COLIC</name>
<gene>
    <name evidence="2" type="ORF">CI238_13020</name>
</gene>
<protein>
    <submittedName>
        <fullName evidence="2">Uncharacterized protein</fullName>
    </submittedName>
</protein>
<reference evidence="2 3" key="1">
    <citation type="submission" date="2015-06" db="EMBL/GenBank/DDBJ databases">
        <title>Survival trade-offs in plant roots during colonization by closely related pathogenic and mutualistic fungi.</title>
        <authorList>
            <person name="Hacquard S."/>
            <person name="Kracher B."/>
            <person name="Hiruma K."/>
            <person name="Weinman A."/>
            <person name="Muench P."/>
            <person name="Garrido Oter R."/>
            <person name="Ver Loren van Themaat E."/>
            <person name="Dallerey J.-F."/>
            <person name="Damm U."/>
            <person name="Henrissat B."/>
            <person name="Lespinet O."/>
            <person name="Thon M."/>
            <person name="Kemen E."/>
            <person name="McHardy A.C."/>
            <person name="Schulze-Lefert P."/>
            <person name="O'Connell R.J."/>
        </authorList>
    </citation>
    <scope>NUCLEOTIDE SEQUENCE [LARGE SCALE GENOMIC DNA]</scope>
    <source>
        <strain evidence="2 3">MAFF 238704</strain>
    </source>
</reference>
<feature type="region of interest" description="Disordered" evidence="1">
    <location>
        <begin position="184"/>
        <end position="210"/>
    </location>
</feature>
<dbReference type="AlphaFoldDB" id="A0A162PM52"/>
<dbReference type="EMBL" id="LFIW01000263">
    <property type="protein sequence ID" value="KZL87325.1"/>
    <property type="molecule type" value="Genomic_DNA"/>
</dbReference>
<keyword evidence="3" id="KW-1185">Reference proteome</keyword>
<organism evidence="2 3">
    <name type="scientific">Colletotrichum incanum</name>
    <name type="common">Soybean anthracnose fungus</name>
    <dbReference type="NCBI Taxonomy" id="1573173"/>
    <lineage>
        <taxon>Eukaryota</taxon>
        <taxon>Fungi</taxon>
        <taxon>Dikarya</taxon>
        <taxon>Ascomycota</taxon>
        <taxon>Pezizomycotina</taxon>
        <taxon>Sordariomycetes</taxon>
        <taxon>Hypocreomycetidae</taxon>
        <taxon>Glomerellales</taxon>
        <taxon>Glomerellaceae</taxon>
        <taxon>Colletotrichum</taxon>
        <taxon>Colletotrichum spaethianum species complex</taxon>
    </lineage>
</organism>
<sequence>MMDADATVPLINAILAICADGHWKENGKIHSKLADACVALICSFPSWVQGQIRTKLDGLTADPLHSAPVPSFRSAPLTVKYHDDILKDEERWTKNPKEFFGSIPLDVTRNIADPRSYQRLPAASDHPDNIGFIQKLEEDGIRDRANNFAGLETTLLRYISSTCASLKKLPQNASQDKFCSEFELEPSDTDGQSTTAVRRPSDLPLAGANPAAPLSWQEHSFMAGSAESSGESAVVPASAFHTVQPADGGAFSLSHRYPFDFQAPQTGMGVVSTKRAATWLIEECGPNHPAHLTDGNQQPLDVWQDHEIWGGTGQFRYPSQDNPYKRQCTGTTYASMSLTSVWD</sequence>
<accession>A0A162PM52</accession>
<evidence type="ECO:0000313" key="3">
    <source>
        <dbReference type="Proteomes" id="UP000076584"/>
    </source>
</evidence>
<proteinExistence type="predicted"/>
<dbReference type="Proteomes" id="UP000076584">
    <property type="component" value="Unassembled WGS sequence"/>
</dbReference>
<evidence type="ECO:0000313" key="2">
    <source>
        <dbReference type="EMBL" id="KZL87325.1"/>
    </source>
</evidence>